<sequence length="830" mass="94977">PVFPFCKLVQRGHFTDSRIGSRMTAIFGQELSPGMAALVYVFLVLALLILCGSIWYYWSYARKIERFLARDNQNNNMMRHHLVDSFLQRGEEEWPCSICFHDNHPDKTSCVMCGTPRIVTATTPSNLARASGLHKQDFSQSMLNQQSRVRSFHVRRLKQMDLTSRQKAAVRRHLWKRKRGKDGVMRWVRIDAKHEEDDTENKENRSETMYSGLSTPPNGTAILGGDEFPRTSSTSRVSSSSSLREDNEHIALALRDFGVPENEGRHPDSSFLSANNDLGRPSFQPLRATALQRLEEAEERPTMAFYSQQNPFNPANSGANPFNPNGSSRNPFSGSTVNPFASTRGLASSRGLNQISEDREGTMGGGPIPEIGGPGGVEDRRFLESNDTVMSNVSTGYVRHEDGAGGYEWTPAGTIIAFTDTSRRMDCEDDLEEIASLTFHDKNRWFLEQVQKRWRSYEEGHIQFVVRREHVVSDSLEQMLKCPPSRFWERLRIYFENEPGLDAGGLIREWYEILSDSLFNDDFGLFISTKGENMGYWINPASASKVPNHLEYYEFVGRLLAKALIEGYNMKMSLALPLIKHILGVPISFSDLEFLDEDLYKNAMWMKQNDHAELLAIDFTVQVITSEGKSHTVELVPGGADRDVTDENKKEYLELLLKHYMFESISEQLGALLMGFYDVMPQFLITVFDYQEFDLLLSGVPELDVNDWHTHSEVRWIKLEKPTPVEHRVLRWFWECMREFTSEERARLLQFATGTSRVPVQGFKALMSSDGRVRRFTIQFVQRGAPPTGLMPKGHTCFNRIDLPLYHNKEEMVNYLTLVMNMEISGFWME</sequence>
<evidence type="ECO:0000256" key="9">
    <source>
        <dbReference type="PROSITE-ProRule" id="PRU00104"/>
    </source>
</evidence>
<dbReference type="FunFam" id="3.30.2160.10:FF:000002">
    <property type="entry name" value="Putative Ubiquitin-protein ligase E3C"/>
    <property type="match status" value="1"/>
</dbReference>
<dbReference type="GO" id="GO:0008270">
    <property type="term" value="F:zinc ion binding"/>
    <property type="evidence" value="ECO:0007669"/>
    <property type="project" value="UniProtKB-KW"/>
</dbReference>
<evidence type="ECO:0000256" key="4">
    <source>
        <dbReference type="ARBA" id="ARBA00022679"/>
    </source>
</evidence>
<dbReference type="InterPro" id="IPR050409">
    <property type="entry name" value="E3_ubiq-protein_ligase"/>
</dbReference>
<keyword evidence="6 10" id="KW-0863">Zinc-finger</keyword>
<dbReference type="InterPro" id="IPR001876">
    <property type="entry name" value="Znf_RanBP2"/>
</dbReference>
<accession>A0A080Z4R8</accession>
<feature type="compositionally biased region" description="Low complexity" evidence="11">
    <location>
        <begin position="230"/>
        <end position="242"/>
    </location>
</feature>
<evidence type="ECO:0000256" key="11">
    <source>
        <dbReference type="SAM" id="MobiDB-lite"/>
    </source>
</evidence>
<dbReference type="Gene3D" id="3.30.2160.10">
    <property type="entry name" value="Hect, E3 ligase catalytic domain"/>
    <property type="match status" value="1"/>
</dbReference>
<comment type="caution">
    <text evidence="15">The sequence shown here is derived from an EMBL/GenBank/DDBJ whole genome shotgun (WGS) entry which is preliminary data.</text>
</comment>
<evidence type="ECO:0000256" key="8">
    <source>
        <dbReference type="ARBA" id="ARBA00022833"/>
    </source>
</evidence>
<dbReference type="PROSITE" id="PS50237">
    <property type="entry name" value="HECT"/>
    <property type="match status" value="1"/>
</dbReference>
<dbReference type="Gene3D" id="3.90.1750.10">
    <property type="entry name" value="Hect, E3 ligase catalytic domains"/>
    <property type="match status" value="1"/>
</dbReference>
<feature type="domain" description="RanBP2-type" evidence="13">
    <location>
        <begin position="88"/>
        <end position="119"/>
    </location>
</feature>
<dbReference type="CDD" id="cd00078">
    <property type="entry name" value="HECTc"/>
    <property type="match status" value="1"/>
</dbReference>
<keyword evidence="7 9" id="KW-0833">Ubl conjugation pathway</keyword>
<evidence type="ECO:0000256" key="2">
    <source>
        <dbReference type="ARBA" id="ARBA00004906"/>
    </source>
</evidence>
<dbReference type="PANTHER" id="PTHR11254">
    <property type="entry name" value="HECT DOMAIN UBIQUITIN-PROTEIN LIGASE"/>
    <property type="match status" value="1"/>
</dbReference>
<protein>
    <recommendedName>
        <fullName evidence="3">HECT-type E3 ubiquitin transferase</fullName>
        <ecNumber evidence="3">2.3.2.26</ecNumber>
    </recommendedName>
</protein>
<name>A0A080Z4R8_PHYNI</name>
<evidence type="ECO:0000256" key="1">
    <source>
        <dbReference type="ARBA" id="ARBA00000885"/>
    </source>
</evidence>
<dbReference type="PANTHER" id="PTHR11254:SF440">
    <property type="entry name" value="E3 UBIQUITIN-PROTEIN LIGASE NEDD-4"/>
    <property type="match status" value="1"/>
</dbReference>
<keyword evidence="12" id="KW-0812">Transmembrane</keyword>
<feature type="compositionally biased region" description="Basic and acidic residues" evidence="11">
    <location>
        <begin position="195"/>
        <end position="206"/>
    </location>
</feature>
<dbReference type="GO" id="GO:0061630">
    <property type="term" value="F:ubiquitin protein ligase activity"/>
    <property type="evidence" value="ECO:0007669"/>
    <property type="project" value="UniProtKB-EC"/>
</dbReference>
<feature type="compositionally biased region" description="Polar residues" evidence="11">
    <location>
        <begin position="207"/>
        <end position="218"/>
    </location>
</feature>
<dbReference type="PROSITE" id="PS50199">
    <property type="entry name" value="ZF_RANBP2_2"/>
    <property type="match status" value="1"/>
</dbReference>
<keyword evidence="12" id="KW-0472">Membrane</keyword>
<evidence type="ECO:0000256" key="5">
    <source>
        <dbReference type="ARBA" id="ARBA00022723"/>
    </source>
</evidence>
<comment type="pathway">
    <text evidence="2">Protein modification; protein ubiquitination.</text>
</comment>
<dbReference type="InterPro" id="IPR035983">
    <property type="entry name" value="Hect_E3_ubiquitin_ligase"/>
</dbReference>
<dbReference type="InterPro" id="IPR000569">
    <property type="entry name" value="HECT_dom"/>
</dbReference>
<reference evidence="15 16" key="1">
    <citation type="submission" date="2013-11" db="EMBL/GenBank/DDBJ databases">
        <title>The Genome Sequence of Phytophthora parasitica P1976.</title>
        <authorList>
            <consortium name="The Broad Institute Genomics Platform"/>
            <person name="Russ C."/>
            <person name="Tyler B."/>
            <person name="Panabieres F."/>
            <person name="Shan W."/>
            <person name="Tripathy S."/>
            <person name="Grunwald N."/>
            <person name="Machado M."/>
            <person name="Johnson C.S."/>
            <person name="Walker B."/>
            <person name="Young S."/>
            <person name="Zeng Q."/>
            <person name="Gargeya S."/>
            <person name="Fitzgerald M."/>
            <person name="Haas B."/>
            <person name="Abouelleil A."/>
            <person name="Allen A.W."/>
            <person name="Alvarado L."/>
            <person name="Arachchi H.M."/>
            <person name="Berlin A.M."/>
            <person name="Chapman S.B."/>
            <person name="Gainer-Dewar J."/>
            <person name="Goldberg J."/>
            <person name="Griggs A."/>
            <person name="Gujja S."/>
            <person name="Hansen M."/>
            <person name="Howarth C."/>
            <person name="Imamovic A."/>
            <person name="Ireland A."/>
            <person name="Larimer J."/>
            <person name="McCowan C."/>
            <person name="Murphy C."/>
            <person name="Pearson M."/>
            <person name="Poon T.W."/>
            <person name="Priest M."/>
            <person name="Roberts A."/>
            <person name="Saif S."/>
            <person name="Shea T."/>
            <person name="Sisk P."/>
            <person name="Sykes S."/>
            <person name="Wortman J."/>
            <person name="Nusbaum C."/>
            <person name="Birren B."/>
        </authorList>
    </citation>
    <scope>NUCLEOTIDE SEQUENCE [LARGE SCALE GENOMIC DNA]</scope>
    <source>
        <strain evidence="15 16">P1976</strain>
    </source>
</reference>
<gene>
    <name evidence="15" type="ORF">F444_20382</name>
</gene>
<feature type="active site" description="Glycyl thioester intermediate" evidence="9">
    <location>
        <position position="797"/>
    </location>
</feature>
<dbReference type="PROSITE" id="PS01358">
    <property type="entry name" value="ZF_RANBP2_1"/>
    <property type="match status" value="1"/>
</dbReference>
<evidence type="ECO:0000256" key="3">
    <source>
        <dbReference type="ARBA" id="ARBA00012485"/>
    </source>
</evidence>
<dbReference type="FunFam" id="3.30.2410.10:FF:000009">
    <property type="entry name" value="Probable E3 ubiquitin-protein ligase HECTD2"/>
    <property type="match status" value="1"/>
</dbReference>
<dbReference type="EC" id="2.3.2.26" evidence="3"/>
<dbReference type="OrthoDB" id="8068875at2759"/>
<comment type="catalytic activity">
    <reaction evidence="1">
        <text>S-ubiquitinyl-[E2 ubiquitin-conjugating enzyme]-L-cysteine + [acceptor protein]-L-lysine = [E2 ubiquitin-conjugating enzyme]-L-cysteine + N(6)-ubiquitinyl-[acceptor protein]-L-lysine.</text>
        <dbReference type="EC" id="2.3.2.26"/>
    </reaction>
</comment>
<dbReference type="Gene3D" id="3.30.2410.10">
    <property type="entry name" value="Hect, E3 ligase catalytic domain"/>
    <property type="match status" value="1"/>
</dbReference>
<dbReference type="EMBL" id="ANJA01003745">
    <property type="protein sequence ID" value="ETO61629.1"/>
    <property type="molecule type" value="Genomic_DNA"/>
</dbReference>
<evidence type="ECO:0000256" key="6">
    <source>
        <dbReference type="ARBA" id="ARBA00022771"/>
    </source>
</evidence>
<organism evidence="15 16">
    <name type="scientific">Phytophthora nicotianae P1976</name>
    <dbReference type="NCBI Taxonomy" id="1317066"/>
    <lineage>
        <taxon>Eukaryota</taxon>
        <taxon>Sar</taxon>
        <taxon>Stramenopiles</taxon>
        <taxon>Oomycota</taxon>
        <taxon>Peronosporomycetes</taxon>
        <taxon>Peronosporales</taxon>
        <taxon>Peronosporaceae</taxon>
        <taxon>Phytophthora</taxon>
    </lineage>
</organism>
<dbReference type="GO" id="GO:0005737">
    <property type="term" value="C:cytoplasm"/>
    <property type="evidence" value="ECO:0007669"/>
    <property type="project" value="TreeGrafter"/>
</dbReference>
<evidence type="ECO:0000259" key="14">
    <source>
        <dbReference type="PROSITE" id="PS50237"/>
    </source>
</evidence>
<dbReference type="InterPro" id="IPR036443">
    <property type="entry name" value="Znf_RanBP2_sf"/>
</dbReference>
<keyword evidence="4" id="KW-0808">Transferase</keyword>
<dbReference type="AlphaFoldDB" id="A0A080Z4R8"/>
<evidence type="ECO:0000256" key="10">
    <source>
        <dbReference type="PROSITE-ProRule" id="PRU00322"/>
    </source>
</evidence>
<dbReference type="GO" id="GO:0016567">
    <property type="term" value="P:protein ubiquitination"/>
    <property type="evidence" value="ECO:0007669"/>
    <property type="project" value="TreeGrafter"/>
</dbReference>
<evidence type="ECO:0000256" key="7">
    <source>
        <dbReference type="ARBA" id="ARBA00022786"/>
    </source>
</evidence>
<dbReference type="Gene3D" id="4.10.1060.10">
    <property type="entry name" value="Zinc finger, RanBP2-type"/>
    <property type="match status" value="1"/>
</dbReference>
<evidence type="ECO:0000313" key="15">
    <source>
        <dbReference type="EMBL" id="ETO61629.1"/>
    </source>
</evidence>
<dbReference type="GO" id="GO:0006511">
    <property type="term" value="P:ubiquitin-dependent protein catabolic process"/>
    <property type="evidence" value="ECO:0007669"/>
    <property type="project" value="TreeGrafter"/>
</dbReference>
<proteinExistence type="predicted"/>
<evidence type="ECO:0000256" key="12">
    <source>
        <dbReference type="SAM" id="Phobius"/>
    </source>
</evidence>
<dbReference type="Proteomes" id="UP000028582">
    <property type="component" value="Unassembled WGS sequence"/>
</dbReference>
<feature type="domain" description="HECT" evidence="14">
    <location>
        <begin position="483"/>
        <end position="830"/>
    </location>
</feature>
<feature type="transmembrane region" description="Helical" evidence="12">
    <location>
        <begin position="37"/>
        <end position="58"/>
    </location>
</feature>
<feature type="non-terminal residue" evidence="15">
    <location>
        <position position="1"/>
    </location>
</feature>
<feature type="region of interest" description="Disordered" evidence="11">
    <location>
        <begin position="195"/>
        <end position="245"/>
    </location>
</feature>
<keyword evidence="5" id="KW-0479">Metal-binding</keyword>
<dbReference type="SUPFAM" id="SSF56204">
    <property type="entry name" value="Hect, E3 ligase catalytic domain"/>
    <property type="match status" value="1"/>
</dbReference>
<dbReference type="SMART" id="SM00547">
    <property type="entry name" value="ZnF_RBZ"/>
    <property type="match status" value="1"/>
</dbReference>
<keyword evidence="12" id="KW-1133">Transmembrane helix</keyword>
<dbReference type="SMART" id="SM00119">
    <property type="entry name" value="HECTc"/>
    <property type="match status" value="1"/>
</dbReference>
<dbReference type="SUPFAM" id="SSF90209">
    <property type="entry name" value="Ran binding protein zinc finger-like"/>
    <property type="match status" value="1"/>
</dbReference>
<evidence type="ECO:0000313" key="16">
    <source>
        <dbReference type="Proteomes" id="UP000028582"/>
    </source>
</evidence>
<dbReference type="Pfam" id="PF00632">
    <property type="entry name" value="HECT"/>
    <property type="match status" value="1"/>
</dbReference>
<keyword evidence="8" id="KW-0862">Zinc</keyword>
<evidence type="ECO:0000259" key="13">
    <source>
        <dbReference type="PROSITE" id="PS50199"/>
    </source>
</evidence>